<evidence type="ECO:0000313" key="6">
    <source>
        <dbReference type="EMBL" id="MCD2193255.1"/>
    </source>
</evidence>
<dbReference type="SUPFAM" id="SSF53474">
    <property type="entry name" value="alpha/beta-Hydrolases"/>
    <property type="match status" value="1"/>
</dbReference>
<dbReference type="GO" id="GO:0016787">
    <property type="term" value="F:hydrolase activity"/>
    <property type="evidence" value="ECO:0007669"/>
    <property type="project" value="UniProtKB-KW"/>
</dbReference>
<proteinExistence type="predicted"/>
<accession>A0ABS8P4S3</accession>
<evidence type="ECO:0000313" key="7">
    <source>
        <dbReference type="Proteomes" id="UP001199469"/>
    </source>
</evidence>
<dbReference type="InterPro" id="IPR051321">
    <property type="entry name" value="PHA/PHB_synthase"/>
</dbReference>
<evidence type="ECO:0000256" key="2">
    <source>
        <dbReference type="ARBA" id="ARBA00023315"/>
    </source>
</evidence>
<dbReference type="Pfam" id="PF00561">
    <property type="entry name" value="Abhydrolase_1"/>
    <property type="match status" value="1"/>
</dbReference>
<evidence type="ECO:0000256" key="1">
    <source>
        <dbReference type="ARBA" id="ARBA00022679"/>
    </source>
</evidence>
<keyword evidence="6" id="KW-0378">Hydrolase</keyword>
<evidence type="ECO:0000259" key="4">
    <source>
        <dbReference type="Pfam" id="PF00561"/>
    </source>
</evidence>
<evidence type="ECO:0000256" key="3">
    <source>
        <dbReference type="SAM" id="MobiDB-lite"/>
    </source>
</evidence>
<feature type="region of interest" description="Disordered" evidence="3">
    <location>
        <begin position="1"/>
        <end position="20"/>
    </location>
</feature>
<keyword evidence="2" id="KW-0012">Acyltransferase</keyword>
<keyword evidence="1" id="KW-0808">Transferase</keyword>
<organism evidence="6 7">
    <name type="scientific">Actinomycetospora endophytica</name>
    <dbReference type="NCBI Taxonomy" id="2291215"/>
    <lineage>
        <taxon>Bacteria</taxon>
        <taxon>Bacillati</taxon>
        <taxon>Actinomycetota</taxon>
        <taxon>Actinomycetes</taxon>
        <taxon>Pseudonocardiales</taxon>
        <taxon>Pseudonocardiaceae</taxon>
        <taxon>Actinomycetospora</taxon>
    </lineage>
</organism>
<sequence length="596" mass="63908">MAVSTDHANRHEPRLPAARTPDVARAVETFVPDAVLARTDPALFGRTALQLAQGWATHPGEVGRAASTLAAVSARIGAATAGRALRGLAGGDITGGDDAAPMPITKDGRFKDTTWTENPGYWALRQEYLALVSFFEDLVGAAGLDPDSDERARMLMGLVGSVVSPTNVLPGNPAALKRAFETGGASVVGGLRNLLDDLATNNGKPRQVDASKLRVGQELAATPGKVVYRNRLMELVQFDAQTDEVHEIPLLCSPPWINKYYVMDLAPERSLVEWAVQHGHTVFMISYRDPDSSMASTTFEDYLELGPAAALDVVTGITGSDKVNVMGLCLGGLMAALLTTRCAVRGDDRINSLTLLNTMLDYSEVGPVSSFVSPEIVERLEQSMKQTGYLPAESMATTFDLLRANDLIFNYIGPNWLEGKAPPAFDILAWNSDSTRMPAAMHASYLRHFYLDNELSRGVLELDGDLLSLKSAQADTFIVAAENDHIAPWRTSFTSTELLGGDVTFVLSTAGHIAGVVNPPSPKAKHWVGTVGASGPDAPGPDAWRSRSTEVKGSWWDTWAEWIGERAGGMRTPPVTGSDEHPVLGDAPGDYVRGTA</sequence>
<reference evidence="6 7" key="1">
    <citation type="submission" date="2021-11" db="EMBL/GenBank/DDBJ databases">
        <title>Draft genome sequence of Actinomycetospora sp. SF1 isolated from the rhizosphere soil.</title>
        <authorList>
            <person name="Duangmal K."/>
            <person name="Chantavorakit T."/>
        </authorList>
    </citation>
    <scope>NUCLEOTIDE SEQUENCE [LARGE SCALE GENOMIC DNA]</scope>
    <source>
        <strain evidence="6 7">TBRC 5722</strain>
    </source>
</reference>
<name>A0ABS8P4S3_9PSEU</name>
<dbReference type="InterPro" id="IPR010941">
    <property type="entry name" value="PhaC_N"/>
</dbReference>
<keyword evidence="7" id="KW-1185">Reference proteome</keyword>
<dbReference type="PANTHER" id="PTHR36837:SF5">
    <property type="entry name" value="POLY-3-HYDROXYBUTYRATE SYNTHASE"/>
    <property type="match status" value="1"/>
</dbReference>
<dbReference type="EMBL" id="JAJNDB010000001">
    <property type="protein sequence ID" value="MCD2193255.1"/>
    <property type="molecule type" value="Genomic_DNA"/>
</dbReference>
<evidence type="ECO:0000259" key="5">
    <source>
        <dbReference type="Pfam" id="PF07167"/>
    </source>
</evidence>
<dbReference type="PANTHER" id="PTHR36837">
    <property type="entry name" value="POLY(3-HYDROXYALKANOATE) POLYMERASE SUBUNIT PHAC"/>
    <property type="match status" value="1"/>
</dbReference>
<comment type="caution">
    <text evidence="6">The sequence shown here is derived from an EMBL/GenBank/DDBJ whole genome shotgun (WGS) entry which is preliminary data.</text>
</comment>
<dbReference type="InterPro" id="IPR029058">
    <property type="entry name" value="AB_hydrolase_fold"/>
</dbReference>
<feature type="domain" description="Poly-beta-hydroxybutyrate polymerase N-terminal" evidence="5">
    <location>
        <begin position="106"/>
        <end position="275"/>
    </location>
</feature>
<dbReference type="Pfam" id="PF07167">
    <property type="entry name" value="PhaC_N"/>
    <property type="match status" value="1"/>
</dbReference>
<protein>
    <submittedName>
        <fullName evidence="6">Alpha/beta fold hydrolase</fullName>
    </submittedName>
</protein>
<dbReference type="Proteomes" id="UP001199469">
    <property type="component" value="Unassembled WGS sequence"/>
</dbReference>
<dbReference type="InterPro" id="IPR000073">
    <property type="entry name" value="AB_hydrolase_1"/>
</dbReference>
<feature type="region of interest" description="Disordered" evidence="3">
    <location>
        <begin position="574"/>
        <end position="596"/>
    </location>
</feature>
<feature type="domain" description="AB hydrolase-1" evidence="4">
    <location>
        <begin position="277"/>
        <end position="518"/>
    </location>
</feature>
<dbReference type="RefSeq" id="WP_230731121.1">
    <property type="nucleotide sequence ID" value="NZ_JAJNDB010000001.1"/>
</dbReference>
<dbReference type="Gene3D" id="3.40.50.1820">
    <property type="entry name" value="alpha/beta hydrolase"/>
    <property type="match status" value="1"/>
</dbReference>
<gene>
    <name evidence="6" type="ORF">LQ327_07630</name>
</gene>